<evidence type="ECO:0000313" key="2">
    <source>
        <dbReference type="EMBL" id="ORW24444.1"/>
    </source>
</evidence>
<dbReference type="InterPro" id="IPR012312">
    <property type="entry name" value="Hemerythrin-like"/>
</dbReference>
<dbReference type="EMBL" id="LQPJ01000102">
    <property type="protein sequence ID" value="ORW24444.1"/>
    <property type="molecule type" value="Genomic_DNA"/>
</dbReference>
<protein>
    <recommendedName>
        <fullName evidence="1">Hemerythrin-like domain-containing protein</fullName>
    </recommendedName>
</protein>
<feature type="domain" description="Hemerythrin-like" evidence="1">
    <location>
        <begin position="8"/>
        <end position="136"/>
    </location>
</feature>
<reference evidence="2 3" key="1">
    <citation type="submission" date="2016-01" db="EMBL/GenBank/DDBJ databases">
        <title>The new phylogeny of the genus Mycobacterium.</title>
        <authorList>
            <person name="Tarcisio F."/>
            <person name="Conor M."/>
            <person name="Antonella G."/>
            <person name="Elisabetta G."/>
            <person name="Giulia F.S."/>
            <person name="Sara T."/>
            <person name="Anna F."/>
            <person name="Clotilde B."/>
            <person name="Roberto B."/>
            <person name="Veronica D.S."/>
            <person name="Fabio R."/>
            <person name="Monica P."/>
            <person name="Olivier J."/>
            <person name="Enrico T."/>
            <person name="Nicola S."/>
        </authorList>
    </citation>
    <scope>NUCLEOTIDE SEQUENCE [LARGE SCALE GENOMIC DNA]</scope>
    <source>
        <strain evidence="2 3">DSM 44572</strain>
    </source>
</reference>
<evidence type="ECO:0000313" key="3">
    <source>
        <dbReference type="Proteomes" id="UP000193529"/>
    </source>
</evidence>
<name>A0A1X1ZM16_9MYCO</name>
<dbReference type="AlphaFoldDB" id="A0A1X1ZM16"/>
<sequence length="212" mass="24163">MRDMLILHAALAREFRLAPAAVSRVDPGDRKQARYVDEHLTLICDMLHEHHGGEDAILWPVLRPRLSADENRLLDKIESQHVGINDSIERVNKARREWVENPDRARRSALSNELQTLYDLVTTHLEDEERDILPLAEAYMSEREWRAINEAGLTLSPKMLLLAAGLCCYGTDRELIQVILGVIPAPLRPAVVRIGGFMYARRAARVYGTRRP</sequence>
<dbReference type="STRING" id="153971.AWC19_09595"/>
<keyword evidence="3" id="KW-1185">Reference proteome</keyword>
<dbReference type="Proteomes" id="UP000193529">
    <property type="component" value="Unassembled WGS sequence"/>
</dbReference>
<organism evidence="2 3">
    <name type="scientific">Mycobacterium palustre</name>
    <dbReference type="NCBI Taxonomy" id="153971"/>
    <lineage>
        <taxon>Bacteria</taxon>
        <taxon>Bacillati</taxon>
        <taxon>Actinomycetota</taxon>
        <taxon>Actinomycetes</taxon>
        <taxon>Mycobacteriales</taxon>
        <taxon>Mycobacteriaceae</taxon>
        <taxon>Mycobacterium</taxon>
        <taxon>Mycobacterium simiae complex</taxon>
    </lineage>
</organism>
<gene>
    <name evidence="2" type="ORF">AWC19_09595</name>
</gene>
<proteinExistence type="predicted"/>
<dbReference type="CDD" id="cd12108">
    <property type="entry name" value="Hr-like"/>
    <property type="match status" value="1"/>
</dbReference>
<accession>A0A1X1ZM16</accession>
<dbReference type="Pfam" id="PF01814">
    <property type="entry name" value="Hemerythrin"/>
    <property type="match status" value="1"/>
</dbReference>
<evidence type="ECO:0000259" key="1">
    <source>
        <dbReference type="Pfam" id="PF01814"/>
    </source>
</evidence>
<dbReference type="Gene3D" id="1.20.120.520">
    <property type="entry name" value="nmb1532 protein domain like"/>
    <property type="match status" value="1"/>
</dbReference>
<comment type="caution">
    <text evidence="2">The sequence shown here is derived from an EMBL/GenBank/DDBJ whole genome shotgun (WGS) entry which is preliminary data.</text>
</comment>